<keyword evidence="4" id="KW-1185">Reference proteome</keyword>
<dbReference type="Proteomes" id="UP000594263">
    <property type="component" value="Unplaced"/>
</dbReference>
<sequence>MGLACSRRGSPKAMSGKLPANLSKDSRNGSLEPRKSTGSSPGYAITSGFQPRNAAAEEIDIDESELCGILGLPAHIIFDIFSRLPLKQVFLCRCTCKTLRRLISSPRYAVLSLDKAQPCLLLREYSRKQFPNFFDRKAYVTDLADETPSTFFYSKAYLVDLEEAEDHVGSSDSNALVKHEIFSLPAGKLELVGSCNGLVCLYQSKTGQYYISNPLLGEWMILPSPALKGACSLICSFFGFCAKLKQFKIVRFTSASLLLSTAAVEITAVGASSWRSIGDGPRPKARGSFSPSPAGDNILFTTGSSSQGSGSGSNIIYAFNLETEQFRPVPSPPHFSPEYLRKLSWVNVGVLRNSLCICYVHNESTLELWTAGSYNSNSNTNPIWTKKFSTSFRYWYILFRMDKHHPAVFLDNNYDLWMKHEGTRNLYKFSPEIDEMRAFKVSGAGGTGFEIVAHVPSFVRLADSVGPEVDELEVFRYGYKLWSP</sequence>
<protein>
    <recommendedName>
        <fullName evidence="2">F-box domain-containing protein</fullName>
    </recommendedName>
</protein>
<evidence type="ECO:0000313" key="4">
    <source>
        <dbReference type="Proteomes" id="UP000594263"/>
    </source>
</evidence>
<evidence type="ECO:0000256" key="1">
    <source>
        <dbReference type="SAM" id="MobiDB-lite"/>
    </source>
</evidence>
<dbReference type="InterPro" id="IPR015915">
    <property type="entry name" value="Kelch-typ_b-propeller"/>
</dbReference>
<dbReference type="Pfam" id="PF00646">
    <property type="entry name" value="F-box"/>
    <property type="match status" value="1"/>
</dbReference>
<dbReference type="SUPFAM" id="SSF50965">
    <property type="entry name" value="Galactose oxidase, central domain"/>
    <property type="match status" value="1"/>
</dbReference>
<feature type="compositionally biased region" description="Basic and acidic residues" evidence="1">
    <location>
        <begin position="24"/>
        <end position="35"/>
    </location>
</feature>
<evidence type="ECO:0000259" key="2">
    <source>
        <dbReference type="SMART" id="SM00256"/>
    </source>
</evidence>
<dbReference type="Gene3D" id="1.20.1280.50">
    <property type="match status" value="1"/>
</dbReference>
<name>A0A7N0ZT87_KALFE</name>
<accession>A0A7N0ZT87</accession>
<dbReference type="InterPro" id="IPR006527">
    <property type="entry name" value="F-box-assoc_dom_typ1"/>
</dbReference>
<feature type="domain" description="F-box" evidence="2">
    <location>
        <begin position="72"/>
        <end position="112"/>
    </location>
</feature>
<dbReference type="SUPFAM" id="SSF81383">
    <property type="entry name" value="F-box domain"/>
    <property type="match status" value="1"/>
</dbReference>
<proteinExistence type="predicted"/>
<dbReference type="SMART" id="SM00256">
    <property type="entry name" value="FBOX"/>
    <property type="match status" value="1"/>
</dbReference>
<dbReference type="InterPro" id="IPR050796">
    <property type="entry name" value="SCF_F-box_component"/>
</dbReference>
<reference evidence="3" key="1">
    <citation type="submission" date="2021-01" db="UniProtKB">
        <authorList>
            <consortium name="EnsemblPlants"/>
        </authorList>
    </citation>
    <scope>IDENTIFICATION</scope>
</reference>
<dbReference type="InterPro" id="IPR036047">
    <property type="entry name" value="F-box-like_dom_sf"/>
</dbReference>
<feature type="region of interest" description="Disordered" evidence="1">
    <location>
        <begin position="1"/>
        <end position="44"/>
    </location>
</feature>
<dbReference type="Pfam" id="PF07734">
    <property type="entry name" value="FBA_1"/>
    <property type="match status" value="1"/>
</dbReference>
<dbReference type="EnsemblPlants" id="Kaladp0032s0061.1.v1.1">
    <property type="protein sequence ID" value="Kaladp0032s0061.1.v1.1.CDS.1"/>
    <property type="gene ID" value="Kaladp0032s0061.v1.1"/>
</dbReference>
<dbReference type="PANTHER" id="PTHR31672:SF13">
    <property type="entry name" value="F-BOX PROTEIN CPR30-LIKE"/>
    <property type="match status" value="1"/>
</dbReference>
<organism evidence="3 4">
    <name type="scientific">Kalanchoe fedtschenkoi</name>
    <name type="common">Lavender scallops</name>
    <name type="synonym">South American air plant</name>
    <dbReference type="NCBI Taxonomy" id="63787"/>
    <lineage>
        <taxon>Eukaryota</taxon>
        <taxon>Viridiplantae</taxon>
        <taxon>Streptophyta</taxon>
        <taxon>Embryophyta</taxon>
        <taxon>Tracheophyta</taxon>
        <taxon>Spermatophyta</taxon>
        <taxon>Magnoliopsida</taxon>
        <taxon>eudicotyledons</taxon>
        <taxon>Gunneridae</taxon>
        <taxon>Pentapetalae</taxon>
        <taxon>Saxifragales</taxon>
        <taxon>Crassulaceae</taxon>
        <taxon>Kalanchoe</taxon>
    </lineage>
</organism>
<dbReference type="InterPro" id="IPR001810">
    <property type="entry name" value="F-box_dom"/>
</dbReference>
<dbReference type="AlphaFoldDB" id="A0A7N0ZT87"/>
<dbReference type="PANTHER" id="PTHR31672">
    <property type="entry name" value="BNACNNG10540D PROTEIN"/>
    <property type="match status" value="1"/>
</dbReference>
<dbReference type="InterPro" id="IPR011043">
    <property type="entry name" value="Gal_Oxase/kelch_b-propeller"/>
</dbReference>
<dbReference type="Gene3D" id="2.120.10.80">
    <property type="entry name" value="Kelch-type beta propeller"/>
    <property type="match status" value="1"/>
</dbReference>
<dbReference type="Gramene" id="Kaladp0032s0061.1.v1.1">
    <property type="protein sequence ID" value="Kaladp0032s0061.1.v1.1.CDS.1"/>
    <property type="gene ID" value="Kaladp0032s0061.v1.1"/>
</dbReference>
<evidence type="ECO:0000313" key="3">
    <source>
        <dbReference type="EnsemblPlants" id="Kaladp0032s0061.1.v1.1.CDS.1"/>
    </source>
</evidence>
<dbReference type="NCBIfam" id="TIGR01640">
    <property type="entry name" value="F_box_assoc_1"/>
    <property type="match status" value="1"/>
</dbReference>
<dbReference type="OMA" id="VFCGYAH"/>
<dbReference type="InterPro" id="IPR017451">
    <property type="entry name" value="F-box-assoc_interact_dom"/>
</dbReference>